<gene>
    <name evidence="9" type="ORF">UBRO2_03105</name>
    <name evidence="8" type="ORF">UBRO_04625</name>
</gene>
<feature type="compositionally biased region" description="Acidic residues" evidence="7">
    <location>
        <begin position="205"/>
        <end position="217"/>
    </location>
</feature>
<comment type="subcellular location">
    <subcellularLocation>
        <location evidence="1">Nucleus</location>
    </subcellularLocation>
</comment>
<reference evidence="9" key="3">
    <citation type="submission" date="2018-08" db="EMBL/GenBank/DDBJ databases">
        <authorList>
            <person name="Guldener U."/>
        </authorList>
    </citation>
    <scope>NUCLEOTIDE SEQUENCE</scope>
    <source>
        <strain evidence="9">UB2</strain>
    </source>
</reference>
<dbReference type="EMBL" id="ULHB01000054">
    <property type="protein sequence ID" value="SYW79421.1"/>
    <property type="molecule type" value="Genomic_DNA"/>
</dbReference>
<name>A0A1K0G4I8_9BASI</name>
<evidence type="ECO:0000256" key="7">
    <source>
        <dbReference type="SAM" id="MobiDB-lite"/>
    </source>
</evidence>
<keyword evidence="4" id="KW-0539">Nucleus</keyword>
<reference evidence="10" key="2">
    <citation type="submission" date="2016-04" db="EMBL/GenBank/DDBJ databases">
        <authorList>
            <person name="Guldener U."/>
            <person name="Guldener U."/>
        </authorList>
    </citation>
    <scope>NUCLEOTIDE SEQUENCE [LARGE SCALE GENOMIC DNA]</scope>
    <source>
        <strain evidence="10">UB2112</strain>
    </source>
</reference>
<dbReference type="Pfam" id="PF09696">
    <property type="entry name" value="Ctf8"/>
    <property type="match status" value="1"/>
</dbReference>
<comment type="similarity">
    <text evidence="6">Belongs to the CTF8 family.</text>
</comment>
<accession>A0A1K0G4I8</accession>
<dbReference type="OrthoDB" id="121932at2759"/>
<evidence type="ECO:0000313" key="11">
    <source>
        <dbReference type="Proteomes" id="UP000658997"/>
    </source>
</evidence>
<evidence type="ECO:0000256" key="5">
    <source>
        <dbReference type="ARBA" id="ARBA00023306"/>
    </source>
</evidence>
<reference evidence="8" key="1">
    <citation type="submission" date="2016-04" db="EMBL/GenBank/DDBJ databases">
        <authorList>
            <person name="Evans L.H."/>
            <person name="Alamgir A."/>
            <person name="Owens N."/>
            <person name="Weber N.D."/>
            <person name="Virtaneva K."/>
            <person name="Barbian K."/>
            <person name="Babar A."/>
            <person name="Rosenke K."/>
        </authorList>
    </citation>
    <scope>NUCLEOTIDE SEQUENCE</scope>
    <source>
        <strain evidence="8">UB2112</strain>
    </source>
</reference>
<evidence type="ECO:0000313" key="10">
    <source>
        <dbReference type="Proteomes" id="UP000179920"/>
    </source>
</evidence>
<dbReference type="GO" id="GO:0031390">
    <property type="term" value="C:Ctf18 RFC-like complex"/>
    <property type="evidence" value="ECO:0007669"/>
    <property type="project" value="InterPro"/>
</dbReference>
<dbReference type="Proteomes" id="UP000179920">
    <property type="component" value="Chromosome VII"/>
</dbReference>
<dbReference type="Proteomes" id="UP000658997">
    <property type="component" value="Unassembled WGS sequence"/>
</dbReference>
<evidence type="ECO:0008006" key="12">
    <source>
        <dbReference type="Google" id="ProtNLM"/>
    </source>
</evidence>
<dbReference type="PANTHER" id="PTHR28605:SF1">
    <property type="entry name" value="CHROMOSOME TRANSMISSION FIDELITY FACTOR 8"/>
    <property type="match status" value="1"/>
</dbReference>
<dbReference type="AlphaFoldDB" id="A0A1K0G4I8"/>
<protein>
    <recommendedName>
        <fullName evidence="12">Chromosome transmission fidelity protein 8</fullName>
    </recommendedName>
</protein>
<sequence length="257" mass="28045">MRIHLNLPQAGPSNPSSSSSSSVRSSAPAPLTTLTPNGELILIELQGALEIENQSPAGGQILGTISFEPTRPDRPVLMISHHRLEGKFVNLVKPLAVLEKKVRADKAVLGDVGNGKRRVEGDEAEGEMVGNVKRARRVGDDGERRSPPPAMQGVRKGRDSMDFSSSPPRPTPVSRVGKKSDRLRDIDENGVPVDRSDAETTEGDKDNEDEEQEEDQVEPQTAVYYDVVNVIKRKILFSKRPEPIVRLNSSSTTITKA</sequence>
<feature type="region of interest" description="Disordered" evidence="7">
    <location>
        <begin position="113"/>
        <end position="221"/>
    </location>
</feature>
<evidence type="ECO:0000256" key="2">
    <source>
        <dbReference type="ARBA" id="ARBA00022705"/>
    </source>
</evidence>
<evidence type="ECO:0000313" key="9">
    <source>
        <dbReference type="EMBL" id="SYW79421.1"/>
    </source>
</evidence>
<evidence type="ECO:0000256" key="6">
    <source>
        <dbReference type="ARBA" id="ARBA00038447"/>
    </source>
</evidence>
<evidence type="ECO:0000256" key="3">
    <source>
        <dbReference type="ARBA" id="ARBA00023125"/>
    </source>
</evidence>
<dbReference type="InterPro" id="IPR018607">
    <property type="entry name" value="Ctf8"/>
</dbReference>
<organism evidence="8 10">
    <name type="scientific">Ustilago bromivora</name>
    <dbReference type="NCBI Taxonomy" id="307758"/>
    <lineage>
        <taxon>Eukaryota</taxon>
        <taxon>Fungi</taxon>
        <taxon>Dikarya</taxon>
        <taxon>Basidiomycota</taxon>
        <taxon>Ustilaginomycotina</taxon>
        <taxon>Ustilaginomycetes</taxon>
        <taxon>Ustilaginales</taxon>
        <taxon>Ustilaginaceae</taxon>
        <taxon>Ustilago</taxon>
    </lineage>
</organism>
<proteinExistence type="inferred from homology"/>
<feature type="region of interest" description="Disordered" evidence="7">
    <location>
        <begin position="1"/>
        <end position="32"/>
    </location>
</feature>
<keyword evidence="5" id="KW-0131">Cell cycle</keyword>
<keyword evidence="11" id="KW-1185">Reference proteome</keyword>
<evidence type="ECO:0000256" key="4">
    <source>
        <dbReference type="ARBA" id="ARBA00023242"/>
    </source>
</evidence>
<dbReference type="GO" id="GO:0003677">
    <property type="term" value="F:DNA binding"/>
    <property type="evidence" value="ECO:0007669"/>
    <property type="project" value="UniProtKB-KW"/>
</dbReference>
<keyword evidence="3" id="KW-0238">DNA-binding</keyword>
<feature type="compositionally biased region" description="Low complexity" evidence="7">
    <location>
        <begin position="8"/>
        <end position="30"/>
    </location>
</feature>
<feature type="compositionally biased region" description="Basic and acidic residues" evidence="7">
    <location>
        <begin position="178"/>
        <end position="187"/>
    </location>
</feature>
<feature type="compositionally biased region" description="Basic and acidic residues" evidence="7">
    <location>
        <begin position="137"/>
        <end position="146"/>
    </location>
</feature>
<dbReference type="EMBL" id="LT558123">
    <property type="protein sequence ID" value="SAM82376.1"/>
    <property type="molecule type" value="Genomic_DNA"/>
</dbReference>
<evidence type="ECO:0000313" key="8">
    <source>
        <dbReference type="EMBL" id="SAM82376.1"/>
    </source>
</evidence>
<evidence type="ECO:0000256" key="1">
    <source>
        <dbReference type="ARBA" id="ARBA00004123"/>
    </source>
</evidence>
<feature type="compositionally biased region" description="Basic and acidic residues" evidence="7">
    <location>
        <begin position="194"/>
        <end position="204"/>
    </location>
</feature>
<keyword evidence="2" id="KW-0235">DNA replication</keyword>
<dbReference type="GO" id="GO:0007064">
    <property type="term" value="P:mitotic sister chromatid cohesion"/>
    <property type="evidence" value="ECO:0007669"/>
    <property type="project" value="InterPro"/>
</dbReference>
<dbReference type="GO" id="GO:0006260">
    <property type="term" value="P:DNA replication"/>
    <property type="evidence" value="ECO:0007669"/>
    <property type="project" value="UniProtKB-KW"/>
</dbReference>
<dbReference type="PANTHER" id="PTHR28605">
    <property type="entry name" value="CTF8, CHROMOSOME TRANSMISSION FIDELITY FACTOR 8 HOMOLOG (S. CEREVISIAE)"/>
    <property type="match status" value="1"/>
</dbReference>